<dbReference type="EMBL" id="CP018477">
    <property type="protein sequence ID" value="ASV76353.1"/>
    <property type="molecule type" value="Genomic_DNA"/>
</dbReference>
<dbReference type="PROSITE" id="PS50893">
    <property type="entry name" value="ABC_TRANSPORTER_2"/>
    <property type="match status" value="1"/>
</dbReference>
<evidence type="ECO:0000313" key="6">
    <source>
        <dbReference type="EMBL" id="ASV76353.1"/>
    </source>
</evidence>
<evidence type="ECO:0000259" key="5">
    <source>
        <dbReference type="PROSITE" id="PS50893"/>
    </source>
</evidence>
<dbReference type="Proteomes" id="UP000215086">
    <property type="component" value="Chromosome"/>
</dbReference>
<dbReference type="SMART" id="SM00382">
    <property type="entry name" value="AAA"/>
    <property type="match status" value="1"/>
</dbReference>
<dbReference type="Gene3D" id="3.40.50.300">
    <property type="entry name" value="P-loop containing nucleotide triphosphate hydrolases"/>
    <property type="match status" value="1"/>
</dbReference>
<evidence type="ECO:0000313" key="7">
    <source>
        <dbReference type="Proteomes" id="UP000215086"/>
    </source>
</evidence>
<dbReference type="FunFam" id="3.40.50.300:FF:000032">
    <property type="entry name" value="Export ABC transporter ATP-binding protein"/>
    <property type="match status" value="1"/>
</dbReference>
<keyword evidence="1" id="KW-0813">Transport</keyword>
<dbReference type="InterPro" id="IPR017871">
    <property type="entry name" value="ABC_transporter-like_CS"/>
</dbReference>
<dbReference type="GO" id="GO:0005524">
    <property type="term" value="F:ATP binding"/>
    <property type="evidence" value="ECO:0007669"/>
    <property type="project" value="UniProtKB-KW"/>
</dbReference>
<dbReference type="PROSITE" id="PS00211">
    <property type="entry name" value="ABC_TRANSPORTER_1"/>
    <property type="match status" value="1"/>
</dbReference>
<evidence type="ECO:0000256" key="2">
    <source>
        <dbReference type="ARBA" id="ARBA00022741"/>
    </source>
</evidence>
<keyword evidence="7" id="KW-1185">Reference proteome</keyword>
<dbReference type="SUPFAM" id="SSF52540">
    <property type="entry name" value="P-loop containing nucleoside triphosphate hydrolases"/>
    <property type="match status" value="1"/>
</dbReference>
<dbReference type="GO" id="GO:0005886">
    <property type="term" value="C:plasma membrane"/>
    <property type="evidence" value="ECO:0007669"/>
    <property type="project" value="TreeGrafter"/>
</dbReference>
<dbReference type="PANTHER" id="PTHR24220">
    <property type="entry name" value="IMPORT ATP-BINDING PROTEIN"/>
    <property type="match status" value="1"/>
</dbReference>
<name>A0A286RK51_9BACT</name>
<keyword evidence="2" id="KW-0547">Nucleotide-binding</keyword>
<sequence length="255" mass="28254">MLGRFLGWTHHAASKQAMTDSSGDLLRVVQVTKVFQMGEVILEALKDVSLDIYEGEFLVVLGPSGSGKSTLLNLIGGLDRPTVGHVLYRGMDLSTFSHGKLTWYRREVIGFVFQFYNLISNLTAIENVMLAANLVTSPLDPYEVLEKVGLRGRANSFPAQLSGGEQQRVAIARALVKNPPLLLCDEPTGALDDVTGRQILRLLLDLCREMKKTVVLITHNTAISQMADRVVRLRSGRIVEVFHQPHPLPPESIQW</sequence>
<evidence type="ECO:0000256" key="1">
    <source>
        <dbReference type="ARBA" id="ARBA00022448"/>
    </source>
</evidence>
<dbReference type="RefSeq" id="WP_237260157.1">
    <property type="nucleotide sequence ID" value="NZ_CP018477.1"/>
</dbReference>
<dbReference type="InterPro" id="IPR027417">
    <property type="entry name" value="P-loop_NTPase"/>
</dbReference>
<reference evidence="6 7" key="1">
    <citation type="journal article" name="Front. Microbiol.">
        <title>Sugar Metabolism of the First Thermophilic Planctomycete Thermogutta terrifontis: Comparative Genomic and Transcriptomic Approaches.</title>
        <authorList>
            <person name="Elcheninov A.G."/>
            <person name="Menzel P."/>
            <person name="Gudbergsdottir S.R."/>
            <person name="Slesarev A.I."/>
            <person name="Kadnikov V.V."/>
            <person name="Krogh A."/>
            <person name="Bonch-Osmolovskaya E.A."/>
            <person name="Peng X."/>
            <person name="Kublanov I.V."/>
        </authorList>
    </citation>
    <scope>NUCLEOTIDE SEQUENCE [LARGE SCALE GENOMIC DNA]</scope>
    <source>
        <strain evidence="6 7">R1</strain>
    </source>
</reference>
<keyword evidence="3 6" id="KW-0067">ATP-binding</keyword>
<comment type="similarity">
    <text evidence="4">Belongs to the ABC transporter superfamily. Macrolide exporter (TC 3.A.1.122) family.</text>
</comment>
<dbReference type="CDD" id="cd03255">
    <property type="entry name" value="ABC_MJ0796_LolCDE_FtsE"/>
    <property type="match status" value="1"/>
</dbReference>
<dbReference type="GO" id="GO:0098796">
    <property type="term" value="C:membrane protein complex"/>
    <property type="evidence" value="ECO:0007669"/>
    <property type="project" value="UniProtKB-ARBA"/>
</dbReference>
<protein>
    <submittedName>
        <fullName evidence="6">ABC transporter, ATP-binding protein</fullName>
    </submittedName>
</protein>
<feature type="domain" description="ABC transporter" evidence="5">
    <location>
        <begin position="26"/>
        <end position="254"/>
    </location>
</feature>
<evidence type="ECO:0000256" key="3">
    <source>
        <dbReference type="ARBA" id="ARBA00022840"/>
    </source>
</evidence>
<dbReference type="InterPro" id="IPR017911">
    <property type="entry name" value="MacB-like_ATP-bd"/>
</dbReference>
<dbReference type="GO" id="GO:0022857">
    <property type="term" value="F:transmembrane transporter activity"/>
    <property type="evidence" value="ECO:0007669"/>
    <property type="project" value="TreeGrafter"/>
</dbReference>
<dbReference type="InterPro" id="IPR003593">
    <property type="entry name" value="AAA+_ATPase"/>
</dbReference>
<evidence type="ECO:0000256" key="4">
    <source>
        <dbReference type="ARBA" id="ARBA00038388"/>
    </source>
</evidence>
<dbReference type="AlphaFoldDB" id="A0A286RK51"/>
<organism evidence="6 7">
    <name type="scientific">Thermogutta terrifontis</name>
    <dbReference type="NCBI Taxonomy" id="1331910"/>
    <lineage>
        <taxon>Bacteria</taxon>
        <taxon>Pseudomonadati</taxon>
        <taxon>Planctomycetota</taxon>
        <taxon>Planctomycetia</taxon>
        <taxon>Pirellulales</taxon>
        <taxon>Thermoguttaceae</taxon>
        <taxon>Thermogutta</taxon>
    </lineage>
</organism>
<gene>
    <name evidence="6" type="ORF">THTE_3752</name>
</gene>
<dbReference type="InterPro" id="IPR015854">
    <property type="entry name" value="ABC_transpr_LolD-like"/>
</dbReference>
<dbReference type="KEGG" id="ttf:THTE_3752"/>
<dbReference type="GO" id="GO:0016887">
    <property type="term" value="F:ATP hydrolysis activity"/>
    <property type="evidence" value="ECO:0007669"/>
    <property type="project" value="InterPro"/>
</dbReference>
<dbReference type="InterPro" id="IPR003439">
    <property type="entry name" value="ABC_transporter-like_ATP-bd"/>
</dbReference>
<accession>A0A286RK51</accession>
<proteinExistence type="inferred from homology"/>
<dbReference type="Pfam" id="PF00005">
    <property type="entry name" value="ABC_tran"/>
    <property type="match status" value="1"/>
</dbReference>
<dbReference type="PANTHER" id="PTHR24220:SF686">
    <property type="entry name" value="BLL7988 PROTEIN"/>
    <property type="match status" value="1"/>
</dbReference>